<dbReference type="EMBL" id="CAKLPY010000001">
    <property type="protein sequence ID" value="CAH0994603.1"/>
    <property type="molecule type" value="Genomic_DNA"/>
</dbReference>
<proteinExistence type="predicted"/>
<feature type="transmembrane region" description="Helical" evidence="1">
    <location>
        <begin position="100"/>
        <end position="119"/>
    </location>
</feature>
<keyword evidence="1" id="KW-0472">Membrane</keyword>
<keyword evidence="1" id="KW-0812">Transmembrane</keyword>
<accession>A0ABN8EP32</accession>
<dbReference type="Proteomes" id="UP000837932">
    <property type="component" value="Unassembled WGS sequence"/>
</dbReference>
<feature type="transmembrane region" description="Helical" evidence="1">
    <location>
        <begin position="159"/>
        <end position="177"/>
    </location>
</feature>
<protein>
    <recommendedName>
        <fullName evidence="4">VanZ family protein</fullName>
    </recommendedName>
</protein>
<organism evidence="2 3">
    <name type="scientific">Emticicia aquatica</name>
    <dbReference type="NCBI Taxonomy" id="1681835"/>
    <lineage>
        <taxon>Bacteria</taxon>
        <taxon>Pseudomonadati</taxon>
        <taxon>Bacteroidota</taxon>
        <taxon>Cytophagia</taxon>
        <taxon>Cytophagales</taxon>
        <taxon>Leadbetterellaceae</taxon>
        <taxon>Emticicia</taxon>
    </lineage>
</organism>
<evidence type="ECO:0000313" key="3">
    <source>
        <dbReference type="Proteomes" id="UP000837932"/>
    </source>
</evidence>
<evidence type="ECO:0008006" key="4">
    <source>
        <dbReference type="Google" id="ProtNLM"/>
    </source>
</evidence>
<gene>
    <name evidence="2" type="ORF">EMA8858_00713</name>
</gene>
<evidence type="ECO:0000256" key="1">
    <source>
        <dbReference type="SAM" id="Phobius"/>
    </source>
</evidence>
<keyword evidence="3" id="KW-1185">Reference proteome</keyword>
<keyword evidence="1" id="KW-1133">Transmembrane helix</keyword>
<dbReference type="RefSeq" id="WP_238804492.1">
    <property type="nucleotide sequence ID" value="NZ_CAKLPY010000001.1"/>
</dbReference>
<feature type="transmembrane region" description="Helical" evidence="1">
    <location>
        <begin position="128"/>
        <end position="147"/>
    </location>
</feature>
<reference evidence="2" key="1">
    <citation type="submission" date="2021-12" db="EMBL/GenBank/DDBJ databases">
        <authorList>
            <person name="Rodrigo-Torres L."/>
            <person name="Arahal R. D."/>
            <person name="Lucena T."/>
        </authorList>
    </citation>
    <scope>NUCLEOTIDE SEQUENCE</scope>
    <source>
        <strain evidence="2">CECT 8858</strain>
    </source>
</reference>
<name>A0ABN8EP32_9BACT</name>
<sequence length="180" mass="20497">MKKVVIASIVGGLLLFIWQTLSWTVLELHSPMQSYTPKQDEILKFLNENLDEGNYFLPTVPAGTSMEESDKAMTAAAGKPWADIRFHKAMNMQQNMGMNMIRGFLIDIIAVFLLCWFLLKNTSDFKTTLLSCVALGLISYLTTDYTFQIWYETKTIPNLIDAIAGWGLCGIWLGWWLSRK</sequence>
<evidence type="ECO:0000313" key="2">
    <source>
        <dbReference type="EMBL" id="CAH0994603.1"/>
    </source>
</evidence>
<comment type="caution">
    <text evidence="2">The sequence shown here is derived from an EMBL/GenBank/DDBJ whole genome shotgun (WGS) entry which is preliminary data.</text>
</comment>